<protein>
    <submittedName>
        <fullName evidence="1">Uncharacterized protein</fullName>
    </submittedName>
</protein>
<sequence>MERIDIPQVFKNRNESEFVLIKKEELENLIECSRSIEKAITIVEKVAIGVGLIVLGIIIGMMLL</sequence>
<accession>A0A385Q3H6</accession>
<gene>
    <name evidence="1" type="ORF">D4A81_10000</name>
</gene>
<name>A0A385Q3H6_9FIRM</name>
<dbReference type="EMBL" id="CP032364">
    <property type="protein sequence ID" value="AYB00240.1"/>
    <property type="molecule type" value="Genomic_DNA"/>
</dbReference>
<dbReference type="AlphaFoldDB" id="A0A385Q3H6"/>
<organism evidence="1 2">
    <name type="scientific">Lachnoanaerobaculum umeaense</name>
    <dbReference type="NCBI Taxonomy" id="617123"/>
    <lineage>
        <taxon>Bacteria</taxon>
        <taxon>Bacillati</taxon>
        <taxon>Bacillota</taxon>
        <taxon>Clostridia</taxon>
        <taxon>Lachnospirales</taxon>
        <taxon>Lachnospiraceae</taxon>
        <taxon>Lachnoanaerobaculum</taxon>
    </lineage>
</organism>
<proteinExistence type="predicted"/>
<evidence type="ECO:0000313" key="1">
    <source>
        <dbReference type="EMBL" id="AYB00240.1"/>
    </source>
</evidence>
<reference evidence="1 2" key="1">
    <citation type="submission" date="2018-09" db="EMBL/GenBank/DDBJ databases">
        <title>Genome sequencing of Lachnoanaerobaculum umeaense DSM 23576.</title>
        <authorList>
            <person name="Kook J.-K."/>
            <person name="Park S.-N."/>
            <person name="Lim Y.K."/>
        </authorList>
    </citation>
    <scope>NUCLEOTIDE SEQUENCE [LARGE SCALE GENOMIC DNA]</scope>
    <source>
        <strain evidence="2">DSM 23576 \ CCUG 58757</strain>
    </source>
</reference>
<evidence type="ECO:0000313" key="2">
    <source>
        <dbReference type="Proteomes" id="UP000265562"/>
    </source>
</evidence>
<dbReference type="RefSeq" id="WP_111524771.1">
    <property type="nucleotide sequence ID" value="NZ_CP032364.1"/>
</dbReference>
<dbReference type="Proteomes" id="UP000265562">
    <property type="component" value="Chromosome"/>
</dbReference>
<dbReference type="KEGG" id="lua:D4A81_10000"/>
<keyword evidence="2" id="KW-1185">Reference proteome</keyword>